<name>A0A5B8VPC7_9BACT</name>
<evidence type="ECO:0000313" key="1">
    <source>
        <dbReference type="EMBL" id="QEC73484.1"/>
    </source>
</evidence>
<keyword evidence="2" id="KW-1185">Reference proteome</keyword>
<sequence>MAGFKIFSKFHGELQLQAGLPKKFNKIIPGAECGYVAHNEMYMAFQRVKVGPYGLVFSHYNGMSNSDRYSCEDDEPVIEINFNIDGKARIDLTSHDWVVFQPEYHEIMILPYVKDQVHFLTNNLENFGIHIPYSKFKLLAKKFKHLRPLLKAYENQKFGFLNKKIPIKTSIKSMALLIQLTQRIERGLYDQITLEMLEQLIEQSLVQDIENKPSKKLKFSYVDIERVINFHRKLRSDLSVPVSIKI</sequence>
<accession>A0A5B8VPC7</accession>
<dbReference type="KEGG" id="agi:FSB73_19300"/>
<protein>
    <submittedName>
        <fullName evidence="1">Uncharacterized protein</fullName>
    </submittedName>
</protein>
<dbReference type="Proteomes" id="UP000321291">
    <property type="component" value="Chromosome"/>
</dbReference>
<dbReference type="AlphaFoldDB" id="A0A5B8VPC7"/>
<reference evidence="1 2" key="1">
    <citation type="journal article" date="2017" name="Int. J. Syst. Evol. Microbiol.">
        <title>Arachidicoccus ginsenosidivorans sp. nov., with ginsenoside-converting activity isolated from ginseng cultivating soil.</title>
        <authorList>
            <person name="Siddiqi M.Z."/>
            <person name="Aslam Z."/>
            <person name="Im W.T."/>
        </authorList>
    </citation>
    <scope>NUCLEOTIDE SEQUENCE [LARGE SCALE GENOMIC DNA]</scope>
    <source>
        <strain evidence="1 2">Gsoil 809</strain>
    </source>
</reference>
<organism evidence="1 2">
    <name type="scientific">Arachidicoccus ginsenosidivorans</name>
    <dbReference type="NCBI Taxonomy" id="496057"/>
    <lineage>
        <taxon>Bacteria</taxon>
        <taxon>Pseudomonadati</taxon>
        <taxon>Bacteroidota</taxon>
        <taxon>Chitinophagia</taxon>
        <taxon>Chitinophagales</taxon>
        <taxon>Chitinophagaceae</taxon>
        <taxon>Arachidicoccus</taxon>
    </lineage>
</organism>
<proteinExistence type="predicted"/>
<dbReference type="RefSeq" id="WP_146785960.1">
    <property type="nucleotide sequence ID" value="NZ_CP042434.1"/>
</dbReference>
<dbReference type="EMBL" id="CP042434">
    <property type="protein sequence ID" value="QEC73484.1"/>
    <property type="molecule type" value="Genomic_DNA"/>
</dbReference>
<gene>
    <name evidence="1" type="ORF">FSB73_19300</name>
</gene>
<evidence type="ECO:0000313" key="2">
    <source>
        <dbReference type="Proteomes" id="UP000321291"/>
    </source>
</evidence>